<keyword evidence="2" id="KW-1185">Reference proteome</keyword>
<name>A0ABQ6VA86_9MICO</name>
<gene>
    <name evidence="1" type="ORF">F6A08_05880</name>
</gene>
<protein>
    <submittedName>
        <fullName evidence="1">Uncharacterized protein</fullName>
    </submittedName>
</protein>
<accession>A0ABQ6VA86</accession>
<sequence length="62" mass="7177">MRRWIVVEWNQASGQPRVVDMGELYWTEGEAESVAADERQRTAAVGRRERYTVHIVDLDVTS</sequence>
<evidence type="ECO:0000313" key="2">
    <source>
        <dbReference type="Proteomes" id="UP000478836"/>
    </source>
</evidence>
<reference evidence="2" key="1">
    <citation type="submission" date="2019-09" db="EMBL/GenBank/DDBJ databases">
        <title>Whole genome sequencing of Microbacterium maritypicum.</title>
        <authorList>
            <person name="Lenchi N."/>
        </authorList>
    </citation>
    <scope>NUCLEOTIDE SEQUENCE [LARGE SCALE GENOMIC DNA]</scope>
    <source>
        <strain evidence="2">G1</strain>
    </source>
</reference>
<dbReference type="EMBL" id="WAAO01000001">
    <property type="protein sequence ID" value="KAB1867315.1"/>
    <property type="molecule type" value="Genomic_DNA"/>
</dbReference>
<dbReference type="RefSeq" id="WP_151458873.1">
    <property type="nucleotide sequence ID" value="NZ_WAAO01000001.1"/>
</dbReference>
<proteinExistence type="predicted"/>
<comment type="caution">
    <text evidence="1">The sequence shown here is derived from an EMBL/GenBank/DDBJ whole genome shotgun (WGS) entry which is preliminary data.</text>
</comment>
<dbReference type="Proteomes" id="UP000478836">
    <property type="component" value="Unassembled WGS sequence"/>
</dbReference>
<evidence type="ECO:0000313" key="1">
    <source>
        <dbReference type="EMBL" id="KAB1867315.1"/>
    </source>
</evidence>
<organism evidence="1 2">
    <name type="scientific">Microbacterium algeriense</name>
    <dbReference type="NCBI Taxonomy" id="2615184"/>
    <lineage>
        <taxon>Bacteria</taxon>
        <taxon>Bacillati</taxon>
        <taxon>Actinomycetota</taxon>
        <taxon>Actinomycetes</taxon>
        <taxon>Micrococcales</taxon>
        <taxon>Microbacteriaceae</taxon>
        <taxon>Microbacterium</taxon>
    </lineage>
</organism>
<dbReference type="GeneID" id="77475970"/>